<dbReference type="EMBL" id="LBMM01006430">
    <property type="protein sequence ID" value="KMQ90614.1"/>
    <property type="molecule type" value="Genomic_DNA"/>
</dbReference>
<dbReference type="PaxDb" id="67767-A0A0J7KK66"/>
<evidence type="ECO:0000256" key="2">
    <source>
        <dbReference type="ARBA" id="ARBA00022900"/>
    </source>
</evidence>
<comment type="similarity">
    <text evidence="3">Belongs to the serpin family.</text>
</comment>
<dbReference type="SUPFAM" id="SSF56574">
    <property type="entry name" value="Serpins"/>
    <property type="match status" value="1"/>
</dbReference>
<keyword evidence="2" id="KW-0722">Serine protease inhibitor</keyword>
<feature type="domain" description="Serpin" evidence="4">
    <location>
        <begin position="33"/>
        <end position="420"/>
    </location>
</feature>
<dbReference type="InterPro" id="IPR023795">
    <property type="entry name" value="Serpin_CS"/>
</dbReference>
<reference evidence="5 6" key="1">
    <citation type="submission" date="2015-04" db="EMBL/GenBank/DDBJ databases">
        <title>Lasius niger genome sequencing.</title>
        <authorList>
            <person name="Konorov E.A."/>
            <person name="Nikitin M.A."/>
            <person name="Kirill M.V."/>
            <person name="Chang P."/>
        </authorList>
    </citation>
    <scope>NUCLEOTIDE SEQUENCE [LARGE SCALE GENOMIC DNA]</scope>
    <source>
        <tissue evidence="5">Whole</tissue>
    </source>
</reference>
<dbReference type="SMART" id="SM00093">
    <property type="entry name" value="SERPIN"/>
    <property type="match status" value="1"/>
</dbReference>
<name>A0A0J7KK66_LASNI</name>
<dbReference type="InterPro" id="IPR042178">
    <property type="entry name" value="Serpin_sf_1"/>
</dbReference>
<dbReference type="PANTHER" id="PTHR11461">
    <property type="entry name" value="SERINE PROTEASE INHIBITOR, SERPIN"/>
    <property type="match status" value="1"/>
</dbReference>
<dbReference type="AlphaFoldDB" id="A0A0J7KK66"/>
<accession>A0A0J7KK66</accession>
<sequence length="429" mass="48106">MISAQCLTGNDVPALMDPTSKVSLTDARFDFALDSLKKAALIESKDNLFFSPHSIHQALSLAYFGARGTTEGSLKRALRIPDQLSKIDVQRFYAFEKSLNQMRSQINGSADYEYRVANRFWITNSRKLRECMLDFFDDQLQVTDFRTNPAEVRSRINDWVSNMTKGHIRELLPPSSIAEDTDLVLANAVYFKGLWAQRFDPKNSKRDIFYASGAQNSFITFMRQKGNFNHVVSEELGAYILELPYKGDEISMFVLLPPFSTARTLLQDSSANESQDGIRQLVERLATEKGSRELRQLLDDGMPAREVEVSLPRFELERELQLNQLLHALGAGELLVPGAADLRGFVADGEPSLHLGDAVHRARIEVTEEGTTAAAATAIFTFRSSRPTEPAIFNANHPFVYLIYDKHDRTVLFTGVFRSPAQSLTPGAV</sequence>
<dbReference type="PROSITE" id="PS00284">
    <property type="entry name" value="SERPIN"/>
    <property type="match status" value="1"/>
</dbReference>
<dbReference type="Proteomes" id="UP000036403">
    <property type="component" value="Unassembled WGS sequence"/>
</dbReference>
<dbReference type="InterPro" id="IPR042185">
    <property type="entry name" value="Serpin_sf_2"/>
</dbReference>
<evidence type="ECO:0000313" key="5">
    <source>
        <dbReference type="EMBL" id="KMQ90614.1"/>
    </source>
</evidence>
<dbReference type="GO" id="GO:0005615">
    <property type="term" value="C:extracellular space"/>
    <property type="evidence" value="ECO:0007669"/>
    <property type="project" value="InterPro"/>
</dbReference>
<dbReference type="OrthoDB" id="671595at2759"/>
<keyword evidence="1" id="KW-0646">Protease inhibitor</keyword>
<evidence type="ECO:0000259" key="4">
    <source>
        <dbReference type="SMART" id="SM00093"/>
    </source>
</evidence>
<dbReference type="InterPro" id="IPR000215">
    <property type="entry name" value="Serpin_fam"/>
</dbReference>
<dbReference type="InterPro" id="IPR036186">
    <property type="entry name" value="Serpin_sf"/>
</dbReference>
<comment type="caution">
    <text evidence="5">The sequence shown here is derived from an EMBL/GenBank/DDBJ whole genome shotgun (WGS) entry which is preliminary data.</text>
</comment>
<dbReference type="STRING" id="67767.A0A0J7KK66"/>
<gene>
    <name evidence="5" type="ORF">RF55_9604</name>
</gene>
<dbReference type="GO" id="GO:0004867">
    <property type="term" value="F:serine-type endopeptidase inhibitor activity"/>
    <property type="evidence" value="ECO:0007669"/>
    <property type="project" value="UniProtKB-KW"/>
</dbReference>
<dbReference type="CDD" id="cd19594">
    <property type="entry name" value="serpin_crustaceans_chelicerates_insects"/>
    <property type="match status" value="1"/>
</dbReference>
<evidence type="ECO:0000256" key="3">
    <source>
        <dbReference type="RuleBase" id="RU000411"/>
    </source>
</evidence>
<protein>
    <submittedName>
        <fullName evidence="5">Antithrombin-iii-like isoform 2 protein</fullName>
    </submittedName>
</protein>
<dbReference type="Gene3D" id="3.30.497.10">
    <property type="entry name" value="Antithrombin, subunit I, domain 2"/>
    <property type="match status" value="1"/>
</dbReference>
<dbReference type="InterPro" id="IPR023796">
    <property type="entry name" value="Serpin_dom"/>
</dbReference>
<evidence type="ECO:0000256" key="1">
    <source>
        <dbReference type="ARBA" id="ARBA00022690"/>
    </source>
</evidence>
<proteinExistence type="inferred from homology"/>
<evidence type="ECO:0000313" key="6">
    <source>
        <dbReference type="Proteomes" id="UP000036403"/>
    </source>
</evidence>
<keyword evidence="6" id="KW-1185">Reference proteome</keyword>
<dbReference type="PANTHER" id="PTHR11461:SF278">
    <property type="entry name" value="SERINE PROTEASE INHIBITOR 88EA"/>
    <property type="match status" value="1"/>
</dbReference>
<organism evidence="5 6">
    <name type="scientific">Lasius niger</name>
    <name type="common">Black garden ant</name>
    <dbReference type="NCBI Taxonomy" id="67767"/>
    <lineage>
        <taxon>Eukaryota</taxon>
        <taxon>Metazoa</taxon>
        <taxon>Ecdysozoa</taxon>
        <taxon>Arthropoda</taxon>
        <taxon>Hexapoda</taxon>
        <taxon>Insecta</taxon>
        <taxon>Pterygota</taxon>
        <taxon>Neoptera</taxon>
        <taxon>Endopterygota</taxon>
        <taxon>Hymenoptera</taxon>
        <taxon>Apocrita</taxon>
        <taxon>Aculeata</taxon>
        <taxon>Formicoidea</taxon>
        <taxon>Formicidae</taxon>
        <taxon>Formicinae</taxon>
        <taxon>Lasius</taxon>
        <taxon>Lasius</taxon>
    </lineage>
</organism>
<dbReference type="Pfam" id="PF00079">
    <property type="entry name" value="Serpin"/>
    <property type="match status" value="1"/>
</dbReference>
<dbReference type="Gene3D" id="2.30.39.10">
    <property type="entry name" value="Alpha-1-antitrypsin, domain 1"/>
    <property type="match status" value="1"/>
</dbReference>